<feature type="region of interest" description="Disordered" evidence="8">
    <location>
        <begin position="588"/>
        <end position="610"/>
    </location>
</feature>
<dbReference type="GO" id="GO:0005634">
    <property type="term" value="C:nucleus"/>
    <property type="evidence" value="ECO:0007669"/>
    <property type="project" value="UniProtKB-SubCell"/>
</dbReference>
<feature type="region of interest" description="Disordered" evidence="8">
    <location>
        <begin position="1080"/>
        <end position="1188"/>
    </location>
</feature>
<evidence type="ECO:0000256" key="6">
    <source>
        <dbReference type="ARBA" id="ARBA00023163"/>
    </source>
</evidence>
<dbReference type="SUPFAM" id="SSF63748">
    <property type="entry name" value="Tudor/PWWP/MBT"/>
    <property type="match status" value="1"/>
</dbReference>
<feature type="region of interest" description="Disordered" evidence="8">
    <location>
        <begin position="761"/>
        <end position="780"/>
    </location>
</feature>
<keyword evidence="6" id="KW-0804">Transcription</keyword>
<feature type="region of interest" description="Disordered" evidence="8">
    <location>
        <begin position="162"/>
        <end position="450"/>
    </location>
</feature>
<feature type="compositionally biased region" description="Basic and acidic residues" evidence="8">
    <location>
        <begin position="183"/>
        <end position="196"/>
    </location>
</feature>
<dbReference type="Gene3D" id="2.30.30.140">
    <property type="match status" value="1"/>
</dbReference>
<dbReference type="PROSITE" id="PS50812">
    <property type="entry name" value="PWWP"/>
    <property type="match status" value="1"/>
</dbReference>
<name>A0A068UTR1_COFCA</name>
<dbReference type="GO" id="GO:0009908">
    <property type="term" value="P:flower development"/>
    <property type="evidence" value="ECO:0007669"/>
    <property type="project" value="UniProtKB-KW"/>
</dbReference>
<dbReference type="Pfam" id="PF00855">
    <property type="entry name" value="PWWP"/>
    <property type="match status" value="1"/>
</dbReference>
<reference evidence="12" key="1">
    <citation type="journal article" date="2014" name="Science">
        <title>The coffee genome provides insight into the convergent evolution of caffeine biosynthesis.</title>
        <authorList>
            <person name="Denoeud F."/>
            <person name="Carretero-Paulet L."/>
            <person name="Dereeper A."/>
            <person name="Droc G."/>
            <person name="Guyot R."/>
            <person name="Pietrella M."/>
            <person name="Zheng C."/>
            <person name="Alberti A."/>
            <person name="Anthony F."/>
            <person name="Aprea G."/>
            <person name="Aury J.M."/>
            <person name="Bento P."/>
            <person name="Bernard M."/>
            <person name="Bocs S."/>
            <person name="Campa C."/>
            <person name="Cenci A."/>
            <person name="Combes M.C."/>
            <person name="Crouzillat D."/>
            <person name="Da Silva C."/>
            <person name="Daddiego L."/>
            <person name="De Bellis F."/>
            <person name="Dussert S."/>
            <person name="Garsmeur O."/>
            <person name="Gayraud T."/>
            <person name="Guignon V."/>
            <person name="Jahn K."/>
            <person name="Jamilloux V."/>
            <person name="Joet T."/>
            <person name="Labadie K."/>
            <person name="Lan T."/>
            <person name="Leclercq J."/>
            <person name="Lepelley M."/>
            <person name="Leroy T."/>
            <person name="Li L.T."/>
            <person name="Librado P."/>
            <person name="Lopez L."/>
            <person name="Munoz A."/>
            <person name="Noel B."/>
            <person name="Pallavicini A."/>
            <person name="Perrotta G."/>
            <person name="Poncet V."/>
            <person name="Pot D."/>
            <person name="Priyono X."/>
            <person name="Rigoreau M."/>
            <person name="Rouard M."/>
            <person name="Rozas J."/>
            <person name="Tranchant-Dubreuil C."/>
            <person name="VanBuren R."/>
            <person name="Zhang Q."/>
            <person name="Andrade A.C."/>
            <person name="Argout X."/>
            <person name="Bertrand B."/>
            <person name="de Kochko A."/>
            <person name="Graziosi G."/>
            <person name="Henry R.J."/>
            <person name="Jayarama X."/>
            <person name="Ming R."/>
            <person name="Nagai C."/>
            <person name="Rounsley S."/>
            <person name="Sankoff D."/>
            <person name="Giuliano G."/>
            <person name="Albert V.A."/>
            <person name="Wincker P."/>
            <person name="Lashermes P."/>
        </authorList>
    </citation>
    <scope>NUCLEOTIDE SEQUENCE [LARGE SCALE GENOMIC DNA]</scope>
    <source>
        <strain evidence="12">cv. DH200-94</strain>
    </source>
</reference>
<feature type="region of interest" description="Disordered" evidence="8">
    <location>
        <begin position="1317"/>
        <end position="1341"/>
    </location>
</feature>
<dbReference type="PANTHER" id="PTHR12550:SF70">
    <property type="entry name" value="JIL-1 ANCHORING AND STABILIZING PROTEIN, ISOFORM A"/>
    <property type="match status" value="1"/>
</dbReference>
<feature type="region of interest" description="Disordered" evidence="8">
    <location>
        <begin position="627"/>
        <end position="721"/>
    </location>
</feature>
<keyword evidence="12" id="KW-1185">Reference proteome</keyword>
<dbReference type="PANTHER" id="PTHR12550">
    <property type="entry name" value="HEPATOMA-DERIVED GROWTH FACTOR-RELATED"/>
    <property type="match status" value="1"/>
</dbReference>
<dbReference type="Pfam" id="PF04818">
    <property type="entry name" value="CID"/>
    <property type="match status" value="1"/>
</dbReference>
<dbReference type="Gramene" id="CDP11018">
    <property type="protein sequence ID" value="CDP11018"/>
    <property type="gene ID" value="GSCOC_T00032989001"/>
</dbReference>
<comment type="subcellular location">
    <subcellularLocation>
        <location evidence="1">Nucleus</location>
    </subcellularLocation>
</comment>
<evidence type="ECO:0000256" key="2">
    <source>
        <dbReference type="ARBA" id="ARBA00022473"/>
    </source>
</evidence>
<feature type="domain" description="PWWP" evidence="9">
    <location>
        <begin position="32"/>
        <end position="89"/>
    </location>
</feature>
<dbReference type="OMA" id="GKHENSP"/>
<dbReference type="InParanoid" id="A0A068UTR1"/>
<feature type="compositionally biased region" description="Basic and acidic residues" evidence="8">
    <location>
        <begin position="233"/>
        <end position="246"/>
    </location>
</feature>
<evidence type="ECO:0000259" key="9">
    <source>
        <dbReference type="PROSITE" id="PS50812"/>
    </source>
</evidence>
<feature type="compositionally biased region" description="Basic and acidic residues" evidence="8">
    <location>
        <begin position="277"/>
        <end position="291"/>
    </location>
</feature>
<dbReference type="Proteomes" id="UP000295252">
    <property type="component" value="Chromosome III"/>
</dbReference>
<dbReference type="FunFam" id="1.25.40.90:FF:000037">
    <property type="entry name" value="Enhancer of ag-4 2"/>
    <property type="match status" value="1"/>
</dbReference>
<dbReference type="SMART" id="SM00582">
    <property type="entry name" value="RPR"/>
    <property type="match status" value="1"/>
</dbReference>
<feature type="compositionally biased region" description="Polar residues" evidence="8">
    <location>
        <begin position="650"/>
        <end position="660"/>
    </location>
</feature>
<keyword evidence="3" id="KW-0507">mRNA processing</keyword>
<dbReference type="OrthoDB" id="62853at2759"/>
<feature type="compositionally biased region" description="Polar residues" evidence="8">
    <location>
        <begin position="430"/>
        <end position="440"/>
    </location>
</feature>
<feature type="compositionally biased region" description="Gly residues" evidence="8">
    <location>
        <begin position="10"/>
        <end position="24"/>
    </location>
</feature>
<dbReference type="GO" id="GO:0006397">
    <property type="term" value="P:mRNA processing"/>
    <property type="evidence" value="ECO:0007669"/>
    <property type="project" value="UniProtKB-KW"/>
</dbReference>
<feature type="compositionally biased region" description="Low complexity" evidence="8">
    <location>
        <begin position="711"/>
        <end position="721"/>
    </location>
</feature>
<feature type="region of interest" description="Disordered" evidence="8">
    <location>
        <begin position="1"/>
        <end position="27"/>
    </location>
</feature>
<feature type="compositionally biased region" description="Basic and acidic residues" evidence="8">
    <location>
        <begin position="376"/>
        <end position="415"/>
    </location>
</feature>
<feature type="compositionally biased region" description="Pro residues" evidence="8">
    <location>
        <begin position="1121"/>
        <end position="1182"/>
    </location>
</feature>
<feature type="domain" description="CID" evidence="10">
    <location>
        <begin position="832"/>
        <end position="973"/>
    </location>
</feature>
<evidence type="ECO:0000313" key="11">
    <source>
        <dbReference type="EMBL" id="CDP11018.1"/>
    </source>
</evidence>
<feature type="compositionally biased region" description="Low complexity" evidence="8">
    <location>
        <begin position="360"/>
        <end position="371"/>
    </location>
</feature>
<accession>A0A068UTR1</accession>
<feature type="compositionally biased region" description="Pro residues" evidence="8">
    <location>
        <begin position="1327"/>
        <end position="1336"/>
    </location>
</feature>
<dbReference type="PhylomeDB" id="A0A068UTR1"/>
<feature type="region of interest" description="Disordered" evidence="8">
    <location>
        <begin position="1024"/>
        <end position="1055"/>
    </location>
</feature>
<evidence type="ECO:0008006" key="13">
    <source>
        <dbReference type="Google" id="ProtNLM"/>
    </source>
</evidence>
<sequence length="1483" mass="160359">MAPGRKRAKGGGSAGGEGGGGGGPKSKAQLNIGDLVLAKVKGFPAWPAKISRPEDWDRAPDPKKYFVQFYGTEEIAFVAPADIQAFTSDSKNKLAARCRGKTVKYFAQAVREISEEFERLQHQSPSGLRDDKSPLAFVTDVHSADGEIGDAIEADLKEVSGNKGINQPTEVRGLGDHGTGSQRQEEMDHRDIKSTFDDGNGGLSKRSKFCDGRADLVKKEVMSTSISSRRSLHKETSCERRVEESSSRQMSHGGGSKVSENYSPDAAEEGLTASLSSEHENYPDVADDFRNGRKSRVASGDEADKRIGFGGKQSSQNLVKSDGGKKVKKLLKDNKNFDLKDKPQTHVEESSVDEVKFSSKKQGQGKQISKSNEVSDPARRSKCDDVTDDSKVSLQSRKVEAQMKNKKMVEVEGKRSVVLGKGESQLDMRTLSSTTDSNLSGDEDVLPPPKRRRRALEAMSTASALNFETRIGRSSAVLKNDMSRRRAVRLCDDDEEEEPKTPVHEGSTKKVLANVHGPVSTKRGDVHTSFSDQFSKRGSGPPEGQSAKKLVLSGDQLVEHSSPNSQQTEEKKQGKATAFHISFSPGKLESEKVSLKESKQVSVSPRSSPLSFSAVKSVTDLQKSYKLSGKVPSNMHQRKATASDPGVTSECMNSTANQQNERCKPEISADRNKATPKSHPKTNDVPLPLGMTENRFLQGERSEDGKDDKLSSSIDQRSSDSVLSMKHLIAAAQAKKKQAHLQNFSDNPNFLLALNTDEPVRTPSPAPVAQPMGSSSMAPSDVQGFLPKSSMISPPSDIYHASSTNQHDTEEFVEGISSGHRTAGGSLSGGTEAAVSRDAFEGMIETLSRTKDSIGRATRLAIDCAKYGLANEVVELLIRKLESESSFHRKVDLFFLVDSITQCSHSHKGIAGASYIPAVQAALPRLLVAAAPPGPGARENRRQCLKVLRLWLERKILPDSLLRRYMEDIGVVSDDTSSGLSLRRPSRAERAIDDPIREMEGMLVDEYGSNATYQLSGFFSSHVFEEEEEEEETHHTAVQEAADLSPLQRTPAAGDFDNYNFTPNEKRHHILEDVDGELEMEDVSGHQKDERSPMTGDTLGTDPSNVTSVKIGESTLSIPFELPPLPEGSPPLPLDSPPATPPLPSSLPPSPLQPPMPPPMPLSPAPALAPAPAPAPPPPPLLQPHAILPSIGLPPPVLPQPSLPPQPSMASQHVNLLPSSNLASSVAAYQNGPVLPEIGGNPGVNPLTKVAGNASHGPPVDASVRNEMFAQQGPSFVPIGVGTTQEPSRYSSTRSLEYGHSNMYANSLASQPNMQFQPGNVPFTQRPLPPNPPPQGTPSHFSYPVPTIRHHSPAVQHHPPPIQNPLPPVQHPPPHSYTLQYSVPNFADGSRHFSVDEQWRMRPSDLNSDQRGVWMHGVRSCSGPAYAQDGYPMPPPEKPSVGAASFQPSVLNTYPSGTSVPGHGVNNIIPGRPDMSAFSWRPA</sequence>
<feature type="compositionally biased region" description="Basic and acidic residues" evidence="8">
    <location>
        <begin position="698"/>
        <end position="710"/>
    </location>
</feature>
<dbReference type="STRING" id="49390.A0A068UTR1"/>
<feature type="compositionally biased region" description="Basic and acidic residues" evidence="8">
    <location>
        <begin position="1083"/>
        <end position="1092"/>
    </location>
</feature>
<gene>
    <name evidence="11" type="ORF">GSCOC_T00032989001</name>
</gene>
<dbReference type="InterPro" id="IPR000313">
    <property type="entry name" value="PWWP_dom"/>
</dbReference>
<evidence type="ECO:0000256" key="5">
    <source>
        <dbReference type="ARBA" id="ARBA00023089"/>
    </source>
</evidence>
<dbReference type="SMART" id="SM00293">
    <property type="entry name" value="PWWP"/>
    <property type="match status" value="1"/>
</dbReference>
<organism evidence="11 12">
    <name type="scientific">Coffea canephora</name>
    <name type="common">Robusta coffee</name>
    <dbReference type="NCBI Taxonomy" id="49390"/>
    <lineage>
        <taxon>Eukaryota</taxon>
        <taxon>Viridiplantae</taxon>
        <taxon>Streptophyta</taxon>
        <taxon>Embryophyta</taxon>
        <taxon>Tracheophyta</taxon>
        <taxon>Spermatophyta</taxon>
        <taxon>Magnoliopsida</taxon>
        <taxon>eudicotyledons</taxon>
        <taxon>Gunneridae</taxon>
        <taxon>Pentapetalae</taxon>
        <taxon>asterids</taxon>
        <taxon>lamiids</taxon>
        <taxon>Gentianales</taxon>
        <taxon>Rubiaceae</taxon>
        <taxon>Ixoroideae</taxon>
        <taxon>Gardenieae complex</taxon>
        <taxon>Bertiereae - Coffeeae clade</taxon>
        <taxon>Coffeeae</taxon>
        <taxon>Coffea</taxon>
    </lineage>
</organism>
<dbReference type="InterPro" id="IPR008942">
    <property type="entry name" value="ENTH_VHS"/>
</dbReference>
<evidence type="ECO:0000259" key="10">
    <source>
        <dbReference type="PROSITE" id="PS51391"/>
    </source>
</evidence>
<feature type="compositionally biased region" description="Basic and acidic residues" evidence="8">
    <location>
        <begin position="499"/>
        <end position="508"/>
    </location>
</feature>
<dbReference type="PROSITE" id="PS51391">
    <property type="entry name" value="CID"/>
    <property type="match status" value="1"/>
</dbReference>
<dbReference type="EMBL" id="HG739134">
    <property type="protein sequence ID" value="CDP11018.1"/>
    <property type="molecule type" value="Genomic_DNA"/>
</dbReference>
<keyword evidence="5" id="KW-0287">Flowering</keyword>
<proteinExistence type="predicted"/>
<dbReference type="FunCoup" id="A0A068UTR1">
    <property type="interactions" value="1809"/>
</dbReference>
<feature type="region of interest" description="Disordered" evidence="8">
    <location>
        <begin position="490"/>
        <end position="548"/>
    </location>
</feature>
<feature type="compositionally biased region" description="Low complexity" evidence="8">
    <location>
        <begin position="601"/>
        <end position="610"/>
    </location>
</feature>
<protein>
    <recommendedName>
        <fullName evidence="13">CID domain-containing protein</fullName>
    </recommendedName>
</protein>
<evidence type="ECO:0000256" key="3">
    <source>
        <dbReference type="ARBA" id="ARBA00022664"/>
    </source>
</evidence>
<keyword evidence="2" id="KW-0217">Developmental protein</keyword>
<keyword evidence="4" id="KW-0805">Transcription regulation</keyword>
<dbReference type="Gene3D" id="1.25.40.90">
    <property type="match status" value="1"/>
</dbReference>
<feature type="compositionally biased region" description="Basic and acidic residues" evidence="8">
    <location>
        <begin position="208"/>
        <end position="221"/>
    </location>
</feature>
<dbReference type="CDD" id="cd20147">
    <property type="entry name" value="PWWP_HULK"/>
    <property type="match status" value="1"/>
</dbReference>
<feature type="compositionally biased region" description="Basic and acidic residues" evidence="8">
    <location>
        <begin position="588"/>
        <end position="599"/>
    </location>
</feature>
<evidence type="ECO:0000256" key="7">
    <source>
        <dbReference type="ARBA" id="ARBA00023242"/>
    </source>
</evidence>
<feature type="compositionally biased region" description="Basic and acidic residues" evidence="8">
    <location>
        <begin position="322"/>
        <end position="357"/>
    </location>
</feature>
<dbReference type="InterPro" id="IPR006569">
    <property type="entry name" value="CID_dom"/>
</dbReference>
<keyword evidence="7" id="KW-0539">Nucleus</keyword>
<feature type="compositionally biased region" description="Basic and acidic residues" evidence="8">
    <location>
        <begin position="661"/>
        <end position="673"/>
    </location>
</feature>
<evidence type="ECO:0000256" key="8">
    <source>
        <dbReference type="SAM" id="MobiDB-lite"/>
    </source>
</evidence>
<evidence type="ECO:0000256" key="1">
    <source>
        <dbReference type="ARBA" id="ARBA00004123"/>
    </source>
</evidence>
<evidence type="ECO:0000256" key="4">
    <source>
        <dbReference type="ARBA" id="ARBA00023015"/>
    </source>
</evidence>
<evidence type="ECO:0000313" key="12">
    <source>
        <dbReference type="Proteomes" id="UP000295252"/>
    </source>
</evidence>